<reference evidence="2" key="1">
    <citation type="journal article" date="2019" name="Int. J. Syst. Evol. Microbiol.">
        <title>The Global Catalogue of Microorganisms (GCM) 10K type strain sequencing project: providing services to taxonomists for standard genome sequencing and annotation.</title>
        <authorList>
            <consortium name="The Broad Institute Genomics Platform"/>
            <consortium name="The Broad Institute Genome Sequencing Center for Infectious Disease"/>
            <person name="Wu L."/>
            <person name="Ma J."/>
        </authorList>
    </citation>
    <scope>NUCLEOTIDE SEQUENCE [LARGE SCALE GENOMIC DNA]</scope>
    <source>
        <strain evidence="2">JCM 4147</strain>
    </source>
</reference>
<dbReference type="Proteomes" id="UP001596200">
    <property type="component" value="Unassembled WGS sequence"/>
</dbReference>
<evidence type="ECO:0000313" key="2">
    <source>
        <dbReference type="Proteomes" id="UP001596200"/>
    </source>
</evidence>
<protein>
    <submittedName>
        <fullName evidence="1">Uncharacterized protein</fullName>
    </submittedName>
</protein>
<dbReference type="EMBL" id="JBHSPU010000020">
    <property type="protein sequence ID" value="MFC5916272.1"/>
    <property type="molecule type" value="Genomic_DNA"/>
</dbReference>
<keyword evidence="2" id="KW-1185">Reference proteome</keyword>
<name>A0ABW1GR46_9ACTN</name>
<comment type="caution">
    <text evidence="1">The sequence shown here is derived from an EMBL/GenBank/DDBJ whole genome shotgun (WGS) entry which is preliminary data.</text>
</comment>
<gene>
    <name evidence="1" type="ORF">ACFP1B_23015</name>
</gene>
<accession>A0ABW1GR46</accession>
<evidence type="ECO:0000313" key="1">
    <source>
        <dbReference type="EMBL" id="MFC5916272.1"/>
    </source>
</evidence>
<organism evidence="1 2">
    <name type="scientific">Streptomyces pulveraceus</name>
    <dbReference type="NCBI Taxonomy" id="68258"/>
    <lineage>
        <taxon>Bacteria</taxon>
        <taxon>Bacillati</taxon>
        <taxon>Actinomycetota</taxon>
        <taxon>Actinomycetes</taxon>
        <taxon>Kitasatosporales</taxon>
        <taxon>Streptomycetaceae</taxon>
        <taxon>Streptomyces</taxon>
    </lineage>
</organism>
<proteinExistence type="predicted"/>
<sequence>MTITEYSPTEVQSLISPELRGLLIKDVRKNWQDLTDEMGERGVHQMAAFLATSTRSDEPLTPSLRVDLFWHAFVQRTVPYIAFSRSLGVDYIHHVPDENGCGSDPEAGRAAMALTTAAIRSAGFSIDAGFWPNEGAADCSQCHAGCTDSPVGGK</sequence>
<dbReference type="RefSeq" id="WP_344507024.1">
    <property type="nucleotide sequence ID" value="NZ_BAAATU010000001.1"/>
</dbReference>